<dbReference type="Gene3D" id="1.10.10.2220">
    <property type="match status" value="1"/>
</dbReference>
<keyword evidence="2" id="KW-0067">ATP-binding</keyword>
<dbReference type="SUPFAM" id="SSF52540">
    <property type="entry name" value="P-loop containing nucleoside triphosphate hydrolases"/>
    <property type="match status" value="2"/>
</dbReference>
<dbReference type="InterPro" id="IPR027785">
    <property type="entry name" value="UvrD-like_helicase_C"/>
</dbReference>
<dbReference type="PANTHER" id="PTHR43788">
    <property type="entry name" value="DNA2/NAM7 HELICASE FAMILY MEMBER"/>
    <property type="match status" value="1"/>
</dbReference>
<dbReference type="SUPFAM" id="SSF47781">
    <property type="entry name" value="RuvA domain 2-like"/>
    <property type="match status" value="1"/>
</dbReference>
<dbReference type="InterPro" id="IPR041451">
    <property type="entry name" value="RecD2_SH13"/>
</dbReference>
<dbReference type="PANTHER" id="PTHR43788:SF6">
    <property type="entry name" value="DNA HELICASE B"/>
    <property type="match status" value="1"/>
</dbReference>
<accession>A0A1M7T4I2</accession>
<evidence type="ECO:0000259" key="4">
    <source>
        <dbReference type="SMART" id="SM00382"/>
    </source>
</evidence>
<dbReference type="InterPro" id="IPR055446">
    <property type="entry name" value="RecD2_N_OB"/>
</dbReference>
<dbReference type="SMART" id="SM00382">
    <property type="entry name" value="AAA"/>
    <property type="match status" value="1"/>
</dbReference>
<feature type="domain" description="Helix-hairpin-helix DNA-binding motif class 1" evidence="3">
    <location>
        <begin position="222"/>
        <end position="241"/>
    </location>
</feature>
<dbReference type="InterPro" id="IPR027417">
    <property type="entry name" value="P-loop_NTPase"/>
</dbReference>
<evidence type="ECO:0000256" key="1">
    <source>
        <dbReference type="ARBA" id="ARBA00022741"/>
    </source>
</evidence>
<reference evidence="5 6" key="1">
    <citation type="submission" date="2016-12" db="EMBL/GenBank/DDBJ databases">
        <authorList>
            <person name="Song W.-J."/>
            <person name="Kurnit D.M."/>
        </authorList>
    </citation>
    <scope>NUCLEOTIDE SEQUENCE [LARGE SCALE GENOMIC DNA]</scope>
    <source>
        <strain evidence="5 6">DSM 11393</strain>
    </source>
</reference>
<dbReference type="InterPro" id="IPR010994">
    <property type="entry name" value="RuvA_2-like"/>
</dbReference>
<dbReference type="GO" id="GO:0043139">
    <property type="term" value="F:5'-3' DNA helicase activity"/>
    <property type="evidence" value="ECO:0007669"/>
    <property type="project" value="InterPro"/>
</dbReference>
<feature type="domain" description="Helix-hairpin-helix DNA-binding motif class 1" evidence="3">
    <location>
        <begin position="158"/>
        <end position="177"/>
    </location>
</feature>
<dbReference type="GO" id="GO:0009338">
    <property type="term" value="C:exodeoxyribonuclease V complex"/>
    <property type="evidence" value="ECO:0007669"/>
    <property type="project" value="TreeGrafter"/>
</dbReference>
<dbReference type="NCBIfam" id="TIGR01448">
    <property type="entry name" value="recD_rel"/>
    <property type="match status" value="1"/>
</dbReference>
<dbReference type="CDD" id="cd17933">
    <property type="entry name" value="DEXSc_RecD-like"/>
    <property type="match status" value="1"/>
</dbReference>
<keyword evidence="1" id="KW-0547">Nucleotide-binding</keyword>
<dbReference type="Proteomes" id="UP000186469">
    <property type="component" value="Unassembled WGS sequence"/>
</dbReference>
<gene>
    <name evidence="5" type="ORF">SAMN02745728_01551</name>
</gene>
<dbReference type="InterPro" id="IPR029493">
    <property type="entry name" value="RecD2-like_HHH"/>
</dbReference>
<dbReference type="Gene3D" id="2.30.30.940">
    <property type="match status" value="1"/>
</dbReference>
<evidence type="ECO:0000256" key="2">
    <source>
        <dbReference type="ARBA" id="ARBA00022840"/>
    </source>
</evidence>
<dbReference type="InterPro" id="IPR006345">
    <property type="entry name" value="RecD2"/>
</dbReference>
<dbReference type="CDD" id="cd18809">
    <property type="entry name" value="SF1_C_RecD"/>
    <property type="match status" value="1"/>
</dbReference>
<dbReference type="Gene3D" id="3.40.50.300">
    <property type="entry name" value="P-loop containing nucleotide triphosphate hydrolases"/>
    <property type="match status" value="2"/>
</dbReference>
<dbReference type="EMBL" id="FRDI01000006">
    <property type="protein sequence ID" value="SHN65608.1"/>
    <property type="molecule type" value="Genomic_DNA"/>
</dbReference>
<dbReference type="Pfam" id="PF23139">
    <property type="entry name" value="OB_YrrC"/>
    <property type="match status" value="1"/>
</dbReference>
<dbReference type="AlphaFoldDB" id="A0A1M7T4I2"/>
<dbReference type="HAMAP" id="MF_01488">
    <property type="entry name" value="RecD2"/>
    <property type="match status" value="1"/>
</dbReference>
<dbReference type="Pfam" id="PF18335">
    <property type="entry name" value="SH3_13"/>
    <property type="match status" value="1"/>
</dbReference>
<feature type="domain" description="AAA+ ATPase" evidence="4">
    <location>
        <begin position="388"/>
        <end position="530"/>
    </location>
</feature>
<dbReference type="InterPro" id="IPR050534">
    <property type="entry name" value="Coronavir_polyprotein_1ab"/>
</dbReference>
<evidence type="ECO:0000259" key="3">
    <source>
        <dbReference type="SMART" id="SM00278"/>
    </source>
</evidence>
<proteinExistence type="inferred from homology"/>
<dbReference type="GO" id="GO:0017116">
    <property type="term" value="F:single-stranded DNA helicase activity"/>
    <property type="evidence" value="ECO:0007669"/>
    <property type="project" value="TreeGrafter"/>
</dbReference>
<dbReference type="InterPro" id="IPR003593">
    <property type="entry name" value="AAA+_ATPase"/>
</dbReference>
<sequence>MKKRTTKITKENTIKQTPQNIKQESVQQLELLSVAQLNELKREIEGTLERVVFHNAENGWTVLRLKVANQSELVTAVGAMPDPQPGTGLKLTGSWVNNAQFGRQFQITTFESILPATAQGILHYLGSGLIKGVRTRLASRVVQHFGDKTLDILDNAPERLTEAPGVSPKLAEAIANGWKEHQGVRNLIMFLQPHGVSTTYAVRIYKHYGQSALEVVRDNPYRLAMDLHGIGFITADQIAMKLGFEKDSPLRASAALLYTLNQSADDGHVYYPKRALIALTAKKLDLDPELLDSIIPDLVEEGLIKLETLPSNTLDTSSSDDDDYPDEAIYISRYHHYESKISYYLSRLLNSPKSVSFSDIEKSMDTGLKQVALKLAPEQEEAVRASLNSKVLVITGGPGTGKTTIIKAIIKVFQTVKARILLAAPTGRAAKRMSEATDLEARTIHRLLEYSPKEDGFARNSDNPLACGLLVLDEASMLDTMLMYHLLKAIPLGATVVFVGDVNQLPSVGPGNVLRDLITSKTVKVVELIEIFRQAAESEIICNAHLINHGKMPNISYKLEHQSDFYFFKESNPELVADLIVDLVKKRIPYHFGFNSIEDIQVLTPMNKGIVGAVNLNLRLQEALNPQRILLKRGERQFRLHDKVMQIRNNYDKEVFNGDMGRISSIDLEDKDLVVSFEDRNVLYTFEELDELVPAYAISVHKSQGSEYPVIVLPILTQHYVLLQRNLVYTGVTRGKKLVVLVGEPKAVNIAVSNNNMRKRYTLLAERLRGM</sequence>
<dbReference type="GO" id="GO:0006310">
    <property type="term" value="P:DNA recombination"/>
    <property type="evidence" value="ECO:0007669"/>
    <property type="project" value="InterPro"/>
</dbReference>
<dbReference type="Pfam" id="PF13538">
    <property type="entry name" value="UvrD_C_2"/>
    <property type="match status" value="1"/>
</dbReference>
<dbReference type="Gene3D" id="1.10.150.20">
    <property type="entry name" value="5' to 3' exonuclease, C-terminal subdomain"/>
    <property type="match status" value="1"/>
</dbReference>
<dbReference type="GO" id="GO:0003677">
    <property type="term" value="F:DNA binding"/>
    <property type="evidence" value="ECO:0007669"/>
    <property type="project" value="InterPro"/>
</dbReference>
<keyword evidence="6" id="KW-1185">Reference proteome</keyword>
<protein>
    <submittedName>
        <fullName evidence="5">Exodeoxyribonuclease V alpha subunit</fullName>
    </submittedName>
</protein>
<dbReference type="STRING" id="1121455.SAMN02745728_01551"/>
<dbReference type="Pfam" id="PF13245">
    <property type="entry name" value="AAA_19"/>
    <property type="match status" value="1"/>
</dbReference>
<dbReference type="GO" id="GO:0006281">
    <property type="term" value="P:DNA repair"/>
    <property type="evidence" value="ECO:0007669"/>
    <property type="project" value="InterPro"/>
</dbReference>
<dbReference type="SMART" id="SM00278">
    <property type="entry name" value="HhH1"/>
    <property type="match status" value="2"/>
</dbReference>
<organism evidence="5 6">
    <name type="scientific">Desulfovibrio litoralis DSM 11393</name>
    <dbReference type="NCBI Taxonomy" id="1121455"/>
    <lineage>
        <taxon>Bacteria</taxon>
        <taxon>Pseudomonadati</taxon>
        <taxon>Thermodesulfobacteriota</taxon>
        <taxon>Desulfovibrionia</taxon>
        <taxon>Desulfovibrionales</taxon>
        <taxon>Desulfovibrionaceae</taxon>
        <taxon>Desulfovibrio</taxon>
    </lineage>
</organism>
<dbReference type="InterPro" id="IPR003583">
    <property type="entry name" value="Hlx-hairpin-Hlx_DNA-bd_motif"/>
</dbReference>
<dbReference type="GO" id="GO:0005524">
    <property type="term" value="F:ATP binding"/>
    <property type="evidence" value="ECO:0007669"/>
    <property type="project" value="UniProtKB-KW"/>
</dbReference>
<evidence type="ECO:0000313" key="6">
    <source>
        <dbReference type="Proteomes" id="UP000186469"/>
    </source>
</evidence>
<evidence type="ECO:0000313" key="5">
    <source>
        <dbReference type="EMBL" id="SHN65608.1"/>
    </source>
</evidence>
<name>A0A1M7T4I2_9BACT</name>
<dbReference type="Pfam" id="PF14520">
    <property type="entry name" value="HHH_5"/>
    <property type="match status" value="1"/>
</dbReference>
<dbReference type="Pfam" id="PF14490">
    <property type="entry name" value="HHH_RecD2"/>
    <property type="match status" value="1"/>
</dbReference>